<evidence type="ECO:0000313" key="2">
    <source>
        <dbReference type="EMBL" id="MDH5833254.1"/>
    </source>
</evidence>
<dbReference type="RefSeq" id="WP_280577464.1">
    <property type="nucleotide sequence ID" value="NZ_JARXRO010000012.1"/>
</dbReference>
<accession>A0ABT6JRE8</accession>
<dbReference type="SUPFAM" id="SSF55298">
    <property type="entry name" value="YjgF-like"/>
    <property type="match status" value="1"/>
</dbReference>
<dbReference type="InterPro" id="IPR035959">
    <property type="entry name" value="RutC-like_sf"/>
</dbReference>
<reference evidence="2 3" key="1">
    <citation type="submission" date="2023-04" db="EMBL/GenBank/DDBJ databases">
        <title>Luteimonas sp. M1R5S59.</title>
        <authorList>
            <person name="Sun J.-Q."/>
        </authorList>
    </citation>
    <scope>NUCLEOTIDE SEQUENCE [LARGE SCALE GENOMIC DNA]</scope>
    <source>
        <strain evidence="2 3">M1R5S59</strain>
    </source>
</reference>
<dbReference type="Pfam" id="PF21168">
    <property type="entry name" value="FkbO_Hyg5-like_N"/>
    <property type="match status" value="1"/>
</dbReference>
<dbReference type="InterPro" id="IPR049368">
    <property type="entry name" value="FkbO_Hyg5-like_N"/>
</dbReference>
<proteinExistence type="predicted"/>
<comment type="caution">
    <text evidence="2">The sequence shown here is derived from an EMBL/GenBank/DDBJ whole genome shotgun (WGS) entry which is preliminary data.</text>
</comment>
<name>A0ABT6JRE8_9GAMM</name>
<sequence>MSRPVPLPPVAPPRLQVEYVEAATPDALLARDDVLAVLGFGDAAPRDPDPRYLRVPLQPHGPAPFEVWHASAPVQAGREPAAEAGAEIAWSCDGQLLFGAIEVDEPAGHTGDGDNSGIALAAEAAYRALTRFVGASGYPHLLRVWNYLDAITLGHGDAERYRRFCVGRARGLGDFDAGALPAATAIGRCDDARTIQVYWLAARTPGTPVENPRQVSAYRYPREYGPQPPSFARAMLPPPGAQMPLLLSGTAAVVGHASCHDGELLAQLDETFANFDALLDAARSRAAALPARFGAGTRLKVYVRDAGDLPLVADALQSRFGNRVPRIVLHAAICRRELAIEIDGVHGAG</sequence>
<dbReference type="EMBL" id="JARXRO010000012">
    <property type="protein sequence ID" value="MDH5833254.1"/>
    <property type="molecule type" value="Genomic_DNA"/>
</dbReference>
<dbReference type="CDD" id="cd06153">
    <property type="entry name" value="YjgF_YER057c_UK114_like_5"/>
    <property type="match status" value="1"/>
</dbReference>
<dbReference type="Proteomes" id="UP001156873">
    <property type="component" value="Unassembled WGS sequence"/>
</dbReference>
<gene>
    <name evidence="2" type="ORF">QFW81_04845</name>
</gene>
<dbReference type="Gene3D" id="3.30.1330.40">
    <property type="entry name" value="RutC-like"/>
    <property type="match status" value="1"/>
</dbReference>
<feature type="domain" description="Chorismatase FkbO/Hyg5-like N-terminal" evidence="1">
    <location>
        <begin position="66"/>
        <end position="201"/>
    </location>
</feature>
<protein>
    <submittedName>
        <fullName evidence="2">Pteridine-dependent deoxygenase</fullName>
    </submittedName>
</protein>
<evidence type="ECO:0000259" key="1">
    <source>
        <dbReference type="Pfam" id="PF21168"/>
    </source>
</evidence>
<evidence type="ECO:0000313" key="3">
    <source>
        <dbReference type="Proteomes" id="UP001156873"/>
    </source>
</evidence>
<organism evidence="2 3">
    <name type="scientific">Luteimonas kalidii</name>
    <dbReference type="NCBI Taxonomy" id="3042025"/>
    <lineage>
        <taxon>Bacteria</taxon>
        <taxon>Pseudomonadati</taxon>
        <taxon>Pseudomonadota</taxon>
        <taxon>Gammaproteobacteria</taxon>
        <taxon>Lysobacterales</taxon>
        <taxon>Lysobacteraceae</taxon>
        <taxon>Luteimonas</taxon>
    </lineage>
</organism>
<keyword evidence="3" id="KW-1185">Reference proteome</keyword>